<dbReference type="GO" id="GO:0016787">
    <property type="term" value="F:hydrolase activity"/>
    <property type="evidence" value="ECO:0007669"/>
    <property type="project" value="UniProtKB-KW"/>
</dbReference>
<dbReference type="OrthoDB" id="9814088at2"/>
<dbReference type="NCBIfam" id="NF042964">
    <property type="entry name" value="phospholipD_antiphage"/>
    <property type="match status" value="1"/>
</dbReference>
<protein>
    <submittedName>
        <fullName evidence="4">Helicase conserved C-terminal domain-containing protein</fullName>
    </submittedName>
</protein>
<dbReference type="PANTHER" id="PTHR45766:SF6">
    <property type="entry name" value="SWI_SNF-RELATED MATRIX-ASSOCIATED ACTIN-DEPENDENT REGULATOR OF CHROMATIN SUBFAMILY A-LIKE PROTEIN 1"/>
    <property type="match status" value="1"/>
</dbReference>
<dbReference type="GO" id="GO:0005524">
    <property type="term" value="F:ATP binding"/>
    <property type="evidence" value="ECO:0007669"/>
    <property type="project" value="InterPro"/>
</dbReference>
<dbReference type="Pfam" id="PF13091">
    <property type="entry name" value="PLDc_2"/>
    <property type="match status" value="1"/>
</dbReference>
<feature type="domain" description="Helicase ATP-binding" evidence="2">
    <location>
        <begin position="243"/>
        <end position="428"/>
    </location>
</feature>
<dbReference type="Proteomes" id="UP000199006">
    <property type="component" value="Unassembled WGS sequence"/>
</dbReference>
<name>A0A1I4FZ02_9FIRM</name>
<dbReference type="InterPro" id="IPR049952">
    <property type="entry name" value="PhospholipD-like_anti-phage"/>
</dbReference>
<dbReference type="Pfam" id="PF00176">
    <property type="entry name" value="SNF2-rel_dom"/>
    <property type="match status" value="1"/>
</dbReference>
<dbReference type="Gene3D" id="3.40.50.300">
    <property type="entry name" value="P-loop containing nucleotide triphosphate hydrolases"/>
    <property type="match status" value="1"/>
</dbReference>
<keyword evidence="4" id="KW-0547">Nucleotide-binding</keyword>
<dbReference type="RefSeq" id="WP_089859273.1">
    <property type="nucleotide sequence ID" value="NZ_FOTI01000004.1"/>
</dbReference>
<dbReference type="InterPro" id="IPR025202">
    <property type="entry name" value="PLD-like_dom"/>
</dbReference>
<proteinExistence type="predicted"/>
<evidence type="ECO:0000259" key="3">
    <source>
        <dbReference type="PROSITE" id="PS51194"/>
    </source>
</evidence>
<dbReference type="PROSITE" id="PS51192">
    <property type="entry name" value="HELICASE_ATP_BIND_1"/>
    <property type="match status" value="1"/>
</dbReference>
<dbReference type="PANTHER" id="PTHR45766">
    <property type="entry name" value="DNA ANNEALING HELICASE AND ENDONUCLEASE ZRANB3 FAMILY MEMBER"/>
    <property type="match status" value="1"/>
</dbReference>
<dbReference type="SMART" id="SM00490">
    <property type="entry name" value="HELICc"/>
    <property type="match status" value="1"/>
</dbReference>
<gene>
    <name evidence="4" type="ORF">SAMN02983006_00539</name>
</gene>
<keyword evidence="1" id="KW-0378">Hydrolase</keyword>
<dbReference type="InterPro" id="IPR014001">
    <property type="entry name" value="Helicase_ATP-bd"/>
</dbReference>
<dbReference type="PROSITE" id="PS51194">
    <property type="entry name" value="HELICASE_CTER"/>
    <property type="match status" value="1"/>
</dbReference>
<dbReference type="SUPFAM" id="SSF52540">
    <property type="entry name" value="P-loop containing nucleoside triphosphate hydrolases"/>
    <property type="match status" value="2"/>
</dbReference>
<dbReference type="InterPro" id="IPR000330">
    <property type="entry name" value="SNF2_N"/>
</dbReference>
<dbReference type="AlphaFoldDB" id="A0A1I4FZ02"/>
<dbReference type="EMBL" id="FOTI01000004">
    <property type="protein sequence ID" value="SFL22500.1"/>
    <property type="molecule type" value="Genomic_DNA"/>
</dbReference>
<dbReference type="InterPro" id="IPR027417">
    <property type="entry name" value="P-loop_NTPase"/>
</dbReference>
<sequence>MIKRYSSRRESISDSLLNKKLKKAKSYDRIAGYFSSSIFEIAGEALDNIEGKIRIVCNSDLLPEDVKTAKRTQKAIRKEWCQSEPEKIDNKKFRFKKLYEYLVSDKLEVRVLPNKKFGLVHGKAGVITFKDGGQTSFLGSVNESKSGWNINYELVWEDDSKEAVEWVQEEFDALWNSSTAISLPDFIIKDIKRIANREVIEKVDDFEEEDNVPAAANIESPIYRENLGLWEHQKYFIEKVYNDHKKFGGARYVLADPVGLGKTLQLAVSAQLMALYGDKPVLIIVPKTLMKQWQDELNDMLNLPSAVWDGTNWVDENGIKYPNRGREDIVKCPRKIGIISQGLVTAKSESVDYLLSKNYECVIVDEAHHARRKSIDQNNNFYSFQKTNLYEYLLRIATRTKSLLLATATPIQLHPVELWDLLNVLSQGSDRVLGTKSSLWRKKGSINQGLELIKNRGRNLSATEKWRWIKNPFPPSDEGPNYSILRSSADMNEEDVVYPKQYNELKYQNKAAAEFLMNDFFEIHNPYIRHVIRREREYLEKKINPKTGEPYLDTIEVEIIDEPPLKLTGYMKDAYDYAEEFCQLISNRVKGGGFLKTLLLKRIGSSIEAGKKTGLKLKNNWGENLNEISEEEDEEGSSGIKDLTAEEQKMLDKYVNALLSNEAEDPKFEKLVKLLKRENWVDEGVIIFSQYYDTVEWIASELSEIFTDQKIGIYAGSGKAGYYINNKFYKKTKDDIKDMVMSYQLKILLGTDAASEGLNLQALRRLVNIDMPWNPTRLEQRKGRIQRGGQRFDRIYLYNMKYKNSVEDRVHELLSKRLKNITAIFGQLPDVLEDAWINVALDQKEEAKKMIDKVPEKHPFEVKYNEKVEASDWENCTKILSEESKLKKLRSSW</sequence>
<keyword evidence="4" id="KW-0347">Helicase</keyword>
<keyword evidence="5" id="KW-1185">Reference proteome</keyword>
<dbReference type="SUPFAM" id="SSF56024">
    <property type="entry name" value="Phospholipase D/nuclease"/>
    <property type="match status" value="1"/>
</dbReference>
<evidence type="ECO:0000259" key="2">
    <source>
        <dbReference type="PROSITE" id="PS51192"/>
    </source>
</evidence>
<evidence type="ECO:0000313" key="5">
    <source>
        <dbReference type="Proteomes" id="UP000199006"/>
    </source>
</evidence>
<dbReference type="GO" id="GO:0004386">
    <property type="term" value="F:helicase activity"/>
    <property type="evidence" value="ECO:0007669"/>
    <property type="project" value="UniProtKB-KW"/>
</dbReference>
<dbReference type="SMART" id="SM00487">
    <property type="entry name" value="DEXDc"/>
    <property type="match status" value="1"/>
</dbReference>
<organism evidence="4 5">
    <name type="scientific">Halanaerobium salsuginis</name>
    <dbReference type="NCBI Taxonomy" id="29563"/>
    <lineage>
        <taxon>Bacteria</taxon>
        <taxon>Bacillati</taxon>
        <taxon>Bacillota</taxon>
        <taxon>Clostridia</taxon>
        <taxon>Halanaerobiales</taxon>
        <taxon>Halanaerobiaceae</taxon>
        <taxon>Halanaerobium</taxon>
    </lineage>
</organism>
<dbReference type="CDD" id="cd18793">
    <property type="entry name" value="SF2_C_SNF"/>
    <property type="match status" value="1"/>
</dbReference>
<feature type="domain" description="Helicase C-terminal" evidence="3">
    <location>
        <begin position="667"/>
        <end position="847"/>
    </location>
</feature>
<keyword evidence="4" id="KW-0067">ATP-binding</keyword>
<dbReference type="InterPro" id="IPR049730">
    <property type="entry name" value="SNF2/RAD54-like_C"/>
</dbReference>
<evidence type="ECO:0000313" key="4">
    <source>
        <dbReference type="EMBL" id="SFL22500.1"/>
    </source>
</evidence>
<dbReference type="STRING" id="29563.SAMN02983006_00539"/>
<dbReference type="Gene3D" id="3.30.870.10">
    <property type="entry name" value="Endonuclease Chain A"/>
    <property type="match status" value="1"/>
</dbReference>
<dbReference type="InterPro" id="IPR001650">
    <property type="entry name" value="Helicase_C-like"/>
</dbReference>
<reference evidence="4 5" key="1">
    <citation type="submission" date="2016-10" db="EMBL/GenBank/DDBJ databases">
        <authorList>
            <person name="de Groot N.N."/>
        </authorList>
    </citation>
    <scope>NUCLEOTIDE SEQUENCE [LARGE SCALE GENOMIC DNA]</scope>
    <source>
        <strain evidence="4 5">ATCC 51327</strain>
    </source>
</reference>
<dbReference type="Pfam" id="PF00271">
    <property type="entry name" value="Helicase_C"/>
    <property type="match status" value="1"/>
</dbReference>
<dbReference type="Gene3D" id="3.40.50.10810">
    <property type="entry name" value="Tandem AAA-ATPase domain"/>
    <property type="match status" value="1"/>
</dbReference>
<accession>A0A1I4FZ02</accession>
<evidence type="ECO:0000256" key="1">
    <source>
        <dbReference type="ARBA" id="ARBA00022801"/>
    </source>
</evidence>
<dbReference type="InterPro" id="IPR038718">
    <property type="entry name" value="SNF2-like_sf"/>
</dbReference>